<dbReference type="Pfam" id="PF13188">
    <property type="entry name" value="PAS_8"/>
    <property type="match status" value="1"/>
</dbReference>
<evidence type="ECO:0000256" key="4">
    <source>
        <dbReference type="PROSITE-ProRule" id="PRU00284"/>
    </source>
</evidence>
<feature type="domain" description="HAMP" evidence="7">
    <location>
        <begin position="551"/>
        <end position="603"/>
    </location>
</feature>
<dbReference type="Gene3D" id="6.10.340.10">
    <property type="match status" value="1"/>
</dbReference>
<keyword evidence="5" id="KW-0472">Membrane</keyword>
<dbReference type="EMBL" id="PDWW01000021">
    <property type="protein sequence ID" value="KAF1724002.1"/>
    <property type="molecule type" value="Genomic_DNA"/>
</dbReference>
<evidence type="ECO:0000256" key="1">
    <source>
        <dbReference type="ARBA" id="ARBA00022481"/>
    </source>
</evidence>
<dbReference type="InterPro" id="IPR000014">
    <property type="entry name" value="PAS"/>
</dbReference>
<comment type="similarity">
    <text evidence="3">Belongs to the methyl-accepting chemotaxis (MCP) protein family.</text>
</comment>
<dbReference type="SUPFAM" id="SSF158472">
    <property type="entry name" value="HAMP domain-like"/>
    <property type="match status" value="1"/>
</dbReference>
<dbReference type="CDD" id="cd18774">
    <property type="entry name" value="PDC2_HK_sensor"/>
    <property type="match status" value="1"/>
</dbReference>
<dbReference type="PROSITE" id="PS50885">
    <property type="entry name" value="HAMP"/>
    <property type="match status" value="2"/>
</dbReference>
<evidence type="ECO:0000256" key="5">
    <source>
        <dbReference type="SAM" id="Phobius"/>
    </source>
</evidence>
<organism evidence="8 9">
    <name type="scientific">Pseudoxanthomonas japonensis</name>
    <dbReference type="NCBI Taxonomy" id="69284"/>
    <lineage>
        <taxon>Bacteria</taxon>
        <taxon>Pseudomonadati</taxon>
        <taxon>Pseudomonadota</taxon>
        <taxon>Gammaproteobacteria</taxon>
        <taxon>Lysobacterales</taxon>
        <taxon>Lysobacteraceae</taxon>
        <taxon>Pseudoxanthomonas</taxon>
    </lineage>
</organism>
<keyword evidence="5" id="KW-1133">Transmembrane helix</keyword>
<dbReference type="Pfam" id="PF18947">
    <property type="entry name" value="HAMP_2"/>
    <property type="match status" value="1"/>
</dbReference>
<dbReference type="SMART" id="SM00283">
    <property type="entry name" value="MA"/>
    <property type="match status" value="1"/>
</dbReference>
<evidence type="ECO:0000313" key="8">
    <source>
        <dbReference type="EMBL" id="KAF1724002.1"/>
    </source>
</evidence>
<name>A0ABQ6ZEV4_9GAMM</name>
<dbReference type="Pfam" id="PF00672">
    <property type="entry name" value="HAMP"/>
    <property type="match status" value="1"/>
</dbReference>
<dbReference type="SUPFAM" id="SSF58104">
    <property type="entry name" value="Methyl-accepting chemotaxis protein (MCP) signaling domain"/>
    <property type="match status" value="1"/>
</dbReference>
<dbReference type="Proteomes" id="UP000781710">
    <property type="component" value="Unassembled WGS sequence"/>
</dbReference>
<feature type="domain" description="Methyl-accepting transducer" evidence="6">
    <location>
        <begin position="608"/>
        <end position="821"/>
    </location>
</feature>
<evidence type="ECO:0000259" key="7">
    <source>
        <dbReference type="PROSITE" id="PS50885"/>
    </source>
</evidence>
<dbReference type="Gene3D" id="1.10.287.950">
    <property type="entry name" value="Methyl-accepting chemotaxis protein"/>
    <property type="match status" value="1"/>
</dbReference>
<feature type="non-terminal residue" evidence="8">
    <location>
        <position position="821"/>
    </location>
</feature>
<dbReference type="CDD" id="cd11386">
    <property type="entry name" value="MCP_signal"/>
    <property type="match status" value="1"/>
</dbReference>
<sequence length="821" mass="87096">MYGTAIVALLAFGVAAAASYLRSSQSLLAGARTTMEGLANLEAQRISGELTGAFDTNAALAGALLAQRSGDGISRAAASAIFKRQLEAHPEWVGVGTLWEPDAFDGKDADYVSAPGHDDTGRFMSYWAWSDGAPLEEALRDYEVPGAGDWYLRPRELKRQVVAEPYVYKIAGKDVLMTTLSTPVLDEGKYVGVMTVDFALQSLQARIAKLTPMDAGFVRLLTPAGVVIADQDAASVGKPFAGAQAAEVMKQIAAGEPVFRESTNAGGEAVMEAYVPLQIGDAQERFALGVVVPRAVLMREARAVLWTVIAVGALGAALLCGAVFWLLRRQVAKPLAGAVRVADDIARGKLDSDIDASGDDEIGTLMKAMRSMQANLRERIERDAVVAKESLRIRTALEDVTTNVMIADADRTIVYANRPLMKMLADVEQDLRRDLPAFDVRTVVGSSIDIFHGKPEHQARMLAQLQGTHRAQITVGGRIMQLIINPVTDGDGQRIGYVVEWADRTHEVMVEQEVTRIVQAAAQGDLSGRIAETGKQGFLLMLSQQVNGLLSAIAGSVEAVSGVLQSLSKGDLTARMEGDFHGVFATMRDDANATVAQLTDIVGRIQDASGSINTAAGEIASGNNDLSRRTEQQAANLEETAASMEELTSTVRQNAESARQANQLAIGAASVASQGGDVVGKVVTTMTDIEQSSKKIAEIISVIDGIAFQTNILALNAAVEAARAGEQGRGFAVVASEVRTLAQRSANAAKEIKGLIETSVEKVSDGSALVNQAGATMAEIVASVQRVTDIMAEISAASQEQSAGIEQVNQTITQMDEVTQQ</sequence>
<keyword evidence="1" id="KW-0488">Methylation</keyword>
<dbReference type="PROSITE" id="PS50111">
    <property type="entry name" value="CHEMOTAXIS_TRANSDUC_2"/>
    <property type="match status" value="1"/>
</dbReference>
<dbReference type="Pfam" id="PF22673">
    <property type="entry name" value="MCP-like_PDC_1"/>
    <property type="match status" value="1"/>
</dbReference>
<proteinExistence type="inferred from homology"/>
<dbReference type="InterPro" id="IPR051310">
    <property type="entry name" value="MCP_chemotaxis"/>
</dbReference>
<keyword evidence="2 4" id="KW-0807">Transducer</keyword>
<gene>
    <name evidence="8" type="ORF">CSC78_13710</name>
</gene>
<dbReference type="CDD" id="cd12913">
    <property type="entry name" value="PDC1_MCP_like"/>
    <property type="match status" value="1"/>
</dbReference>
<dbReference type="SMART" id="SM00304">
    <property type="entry name" value="HAMP"/>
    <property type="match status" value="2"/>
</dbReference>
<comment type="caution">
    <text evidence="8">The sequence shown here is derived from an EMBL/GenBank/DDBJ whole genome shotgun (WGS) entry which is preliminary data.</text>
</comment>
<feature type="transmembrane region" description="Helical" evidence="5">
    <location>
        <begin position="303"/>
        <end position="327"/>
    </location>
</feature>
<keyword evidence="5" id="KW-0812">Transmembrane</keyword>
<evidence type="ECO:0000256" key="2">
    <source>
        <dbReference type="ARBA" id="ARBA00023224"/>
    </source>
</evidence>
<dbReference type="Pfam" id="PF00015">
    <property type="entry name" value="MCPsignal"/>
    <property type="match status" value="1"/>
</dbReference>
<dbReference type="InterPro" id="IPR004090">
    <property type="entry name" value="Chemotax_Me-accpt_rcpt"/>
</dbReference>
<evidence type="ECO:0000256" key="3">
    <source>
        <dbReference type="ARBA" id="ARBA00029447"/>
    </source>
</evidence>
<dbReference type="InterPro" id="IPR003660">
    <property type="entry name" value="HAMP_dom"/>
</dbReference>
<dbReference type="InterPro" id="IPR004089">
    <property type="entry name" value="MCPsignal_dom"/>
</dbReference>
<dbReference type="CDD" id="cd06225">
    <property type="entry name" value="HAMP"/>
    <property type="match status" value="1"/>
</dbReference>
<feature type="domain" description="HAMP" evidence="7">
    <location>
        <begin position="329"/>
        <end position="381"/>
    </location>
</feature>
<protein>
    <submittedName>
        <fullName evidence="8">Chemotaxis protein</fullName>
    </submittedName>
</protein>
<accession>A0ABQ6ZEV4</accession>
<reference evidence="8 9" key="1">
    <citation type="submission" date="2017-10" db="EMBL/GenBank/DDBJ databases">
        <title>Whole genome sequencing of members of genus Pseudoxanthomonas.</title>
        <authorList>
            <person name="Kumar S."/>
            <person name="Bansal K."/>
            <person name="Kaur A."/>
            <person name="Patil P."/>
            <person name="Sharma S."/>
            <person name="Patil P.B."/>
        </authorList>
    </citation>
    <scope>NUCLEOTIDE SEQUENCE [LARGE SCALE GENOMIC DNA]</scope>
    <source>
        <strain evidence="8 9">DSM 17109</strain>
    </source>
</reference>
<dbReference type="PANTHER" id="PTHR43531:SF14">
    <property type="entry name" value="METHYL-ACCEPTING CHEMOTAXIS PROTEIN I-RELATED"/>
    <property type="match status" value="1"/>
</dbReference>
<dbReference type="PANTHER" id="PTHR43531">
    <property type="entry name" value="PROTEIN ICFG"/>
    <property type="match status" value="1"/>
</dbReference>
<dbReference type="PRINTS" id="PR00260">
    <property type="entry name" value="CHEMTRNSDUCR"/>
</dbReference>
<dbReference type="CDD" id="cd00130">
    <property type="entry name" value="PAS"/>
    <property type="match status" value="1"/>
</dbReference>
<dbReference type="Gene3D" id="3.30.450.20">
    <property type="entry name" value="PAS domain"/>
    <property type="match status" value="3"/>
</dbReference>
<evidence type="ECO:0000259" key="6">
    <source>
        <dbReference type="PROSITE" id="PS50111"/>
    </source>
</evidence>
<keyword evidence="9" id="KW-1185">Reference proteome</keyword>
<evidence type="ECO:0000313" key="9">
    <source>
        <dbReference type="Proteomes" id="UP000781710"/>
    </source>
</evidence>